<feature type="compositionally biased region" description="Low complexity" evidence="1">
    <location>
        <begin position="320"/>
        <end position="334"/>
    </location>
</feature>
<feature type="compositionally biased region" description="Basic residues" evidence="1">
    <location>
        <begin position="262"/>
        <end position="276"/>
    </location>
</feature>
<reference evidence="2" key="2">
    <citation type="submission" date="2021-09" db="EMBL/GenBank/DDBJ databases">
        <authorList>
            <person name="Jia N."/>
            <person name="Wang J."/>
            <person name="Shi W."/>
            <person name="Du L."/>
            <person name="Sun Y."/>
            <person name="Zhan W."/>
            <person name="Jiang J."/>
            <person name="Wang Q."/>
            <person name="Zhang B."/>
            <person name="Ji P."/>
            <person name="Sakyi L.B."/>
            <person name="Cui X."/>
            <person name="Yuan T."/>
            <person name="Jiang B."/>
            <person name="Yang W."/>
            <person name="Lam T.T.-Y."/>
            <person name="Chang Q."/>
            <person name="Ding S."/>
            <person name="Wang X."/>
            <person name="Zhu J."/>
            <person name="Ruan X."/>
            <person name="Zhao L."/>
            <person name="Wei J."/>
            <person name="Que T."/>
            <person name="Du C."/>
            <person name="Cheng J."/>
            <person name="Dai P."/>
            <person name="Han X."/>
            <person name="Huang E."/>
            <person name="Gao Y."/>
            <person name="Liu J."/>
            <person name="Shao H."/>
            <person name="Ye R."/>
            <person name="Li L."/>
            <person name="Wei W."/>
            <person name="Wang X."/>
            <person name="Wang C."/>
            <person name="Huo Q."/>
            <person name="Li W."/>
            <person name="Guo W."/>
            <person name="Chen H."/>
            <person name="Chen S."/>
            <person name="Zhou L."/>
            <person name="Zhou L."/>
            <person name="Ni X."/>
            <person name="Tian J."/>
            <person name="Zhou Y."/>
            <person name="Sheng Y."/>
            <person name="Liu T."/>
            <person name="Pan Y."/>
            <person name="Xia L."/>
            <person name="Li J."/>
            <person name="Zhao F."/>
            <person name="Cao W."/>
        </authorList>
    </citation>
    <scope>NUCLEOTIDE SEQUENCE</scope>
    <source>
        <strain evidence="2">Rsan-2018</strain>
        <tissue evidence="2">Larvae</tissue>
    </source>
</reference>
<sequence length="925" mass="99198">MASLSSGKRPKKTTTTTTTTTEAPAQESKSEEASREEEPPKAIEAPEPQPSPAPQRPSSILRPRKLHRPPLAHLPPPGQRQTSVQGPPPLQSPPLEQGPQLAQFPIPEVRRPAQLQRVATDQQELPQAQRPVQGHGAPQVIQRHRRPPATAAPPPVQERQPQGPRDIEVHRAPQRFGSAQRQSHVVREPEVQRAPTTRAEPAAEPYVPPPSLVDSTHGISGGTNFGFGMRLSGRRTSQTIVAQSDQSRDPEVQVEERPTASPRHRSRYHTTRRTRRPTLSIESEFPEFPVTRAPHRAAAGLPSKRRRVKVSRPVQLPQVSTEEITTPAPTTTTTPEPPPTTTSSIATPGTLPVVTVPSAPGLVTPVFPSAEQSFYRTHGLPQGPYNTYGQAVTLPQQPFTQPSPFTPPATVADTPAVTAAPRETPAPGDRESDASPRRPVDQPSAVVSQQGPLLGQPGAFPLPPRSQFGQPSLLPGQAPPHLNSPFPQRPIYQLPGFNPGQSPPVPQHYFPPLGAPFVPRNSTFVEDVPVPGQPRVPEGSQAPPQRNRTSEAFPLPVQRSFVDASVAAQGGFGQQRPALANPYSAVQPAHVFGPPPGSVPTFGGFPNQFPGAPFRGAPTPELVDPQFRGQTSLPLPNQAAAAASQTTPSQQRNSFVTEATPGVTQANDLGTTPLSLSSPSTAAENQYVDDVGTSLQLPTATPPSASSLSTLNGERTTSAPFEYQTSRPSVLQYQTPSRPSEQFATSPAVPLYQTTPRPAPQFQQSLEPQQRTTPAPQSQPSSPGAPPSSQSHFRLGTSQQQQQNTIGAQPQFNSIGGAQQGYDPYQQQFGGGYQVGNNLFSPVQQTSQDLGGGYQYPDSGPFQAQFGGPYQPQYTTVDDYSQYQGSAGLGDIRGSGTNQQGYRATTPPAFDSRLLSYDIGVPYRS</sequence>
<feature type="compositionally biased region" description="Low complexity" evidence="1">
    <location>
        <begin position="768"/>
        <end position="791"/>
    </location>
</feature>
<accession>A0A9D4SX33</accession>
<feature type="compositionally biased region" description="Polar residues" evidence="1">
    <location>
        <begin position="652"/>
        <end position="670"/>
    </location>
</feature>
<feature type="compositionally biased region" description="Polar residues" evidence="1">
    <location>
        <begin position="117"/>
        <end position="126"/>
    </location>
</feature>
<dbReference type="AlphaFoldDB" id="A0A9D4SX33"/>
<feature type="compositionally biased region" description="Low complexity" evidence="1">
    <location>
        <begin position="395"/>
        <end position="421"/>
    </location>
</feature>
<feature type="compositionally biased region" description="Polar residues" evidence="1">
    <location>
        <begin position="234"/>
        <end position="245"/>
    </location>
</feature>
<protein>
    <submittedName>
        <fullName evidence="2">Uncharacterized protein</fullName>
    </submittedName>
</protein>
<feature type="region of interest" description="Disordered" evidence="1">
    <location>
        <begin position="591"/>
        <end position="830"/>
    </location>
</feature>
<feature type="compositionally biased region" description="Polar residues" evidence="1">
    <location>
        <begin position="712"/>
        <end position="745"/>
    </location>
</feature>
<reference evidence="2" key="1">
    <citation type="journal article" date="2020" name="Cell">
        <title>Large-Scale Comparative Analyses of Tick Genomes Elucidate Their Genetic Diversity and Vector Capacities.</title>
        <authorList>
            <consortium name="Tick Genome and Microbiome Consortium (TIGMIC)"/>
            <person name="Jia N."/>
            <person name="Wang J."/>
            <person name="Shi W."/>
            <person name="Du L."/>
            <person name="Sun Y."/>
            <person name="Zhan W."/>
            <person name="Jiang J.F."/>
            <person name="Wang Q."/>
            <person name="Zhang B."/>
            <person name="Ji P."/>
            <person name="Bell-Sakyi L."/>
            <person name="Cui X.M."/>
            <person name="Yuan T.T."/>
            <person name="Jiang B.G."/>
            <person name="Yang W.F."/>
            <person name="Lam T.T."/>
            <person name="Chang Q.C."/>
            <person name="Ding S.J."/>
            <person name="Wang X.J."/>
            <person name="Zhu J.G."/>
            <person name="Ruan X.D."/>
            <person name="Zhao L."/>
            <person name="Wei J.T."/>
            <person name="Ye R.Z."/>
            <person name="Que T.C."/>
            <person name="Du C.H."/>
            <person name="Zhou Y.H."/>
            <person name="Cheng J.X."/>
            <person name="Dai P.F."/>
            <person name="Guo W.B."/>
            <person name="Han X.H."/>
            <person name="Huang E.J."/>
            <person name="Li L.F."/>
            <person name="Wei W."/>
            <person name="Gao Y.C."/>
            <person name="Liu J.Z."/>
            <person name="Shao H.Z."/>
            <person name="Wang X."/>
            <person name="Wang C.C."/>
            <person name="Yang T.C."/>
            <person name="Huo Q.B."/>
            <person name="Li W."/>
            <person name="Chen H.Y."/>
            <person name="Chen S.E."/>
            <person name="Zhou L.G."/>
            <person name="Ni X.B."/>
            <person name="Tian J.H."/>
            <person name="Sheng Y."/>
            <person name="Liu T."/>
            <person name="Pan Y.S."/>
            <person name="Xia L.Y."/>
            <person name="Li J."/>
            <person name="Zhao F."/>
            <person name="Cao W.C."/>
        </authorList>
    </citation>
    <scope>NUCLEOTIDE SEQUENCE</scope>
    <source>
        <strain evidence="2">Rsan-2018</strain>
    </source>
</reference>
<dbReference type="VEuPathDB" id="VectorBase:RSAN_053469"/>
<feature type="compositionally biased region" description="Basic and acidic residues" evidence="1">
    <location>
        <begin position="246"/>
        <end position="258"/>
    </location>
</feature>
<dbReference type="Proteomes" id="UP000821837">
    <property type="component" value="Unassembled WGS sequence"/>
</dbReference>
<gene>
    <name evidence="2" type="ORF">HPB52_011483</name>
</gene>
<keyword evidence="3" id="KW-1185">Reference proteome</keyword>
<feature type="compositionally biased region" description="Low complexity" evidence="1">
    <location>
        <begin position="671"/>
        <end position="681"/>
    </location>
</feature>
<proteinExistence type="predicted"/>
<evidence type="ECO:0000256" key="1">
    <source>
        <dbReference type="SAM" id="MobiDB-lite"/>
    </source>
</evidence>
<evidence type="ECO:0000313" key="2">
    <source>
        <dbReference type="EMBL" id="KAH7956661.1"/>
    </source>
</evidence>
<feature type="compositionally biased region" description="Low complexity" evidence="1">
    <location>
        <begin position="816"/>
        <end position="828"/>
    </location>
</feature>
<feature type="compositionally biased region" description="Basic and acidic residues" evidence="1">
    <location>
        <begin position="28"/>
        <end position="41"/>
    </location>
</feature>
<feature type="compositionally biased region" description="Polar residues" evidence="1">
    <location>
        <begin position="796"/>
        <end position="814"/>
    </location>
</feature>
<comment type="caution">
    <text evidence="2">The sequence shown here is derived from an EMBL/GenBank/DDBJ whole genome shotgun (WGS) entry which is preliminary data.</text>
</comment>
<feature type="compositionally biased region" description="Low complexity" evidence="1">
    <location>
        <begin position="193"/>
        <end position="205"/>
    </location>
</feature>
<feature type="compositionally biased region" description="Polar residues" evidence="1">
    <location>
        <begin position="384"/>
        <end position="394"/>
    </location>
</feature>
<organism evidence="2 3">
    <name type="scientific">Rhipicephalus sanguineus</name>
    <name type="common">Brown dog tick</name>
    <name type="synonym">Ixodes sanguineus</name>
    <dbReference type="NCBI Taxonomy" id="34632"/>
    <lineage>
        <taxon>Eukaryota</taxon>
        <taxon>Metazoa</taxon>
        <taxon>Ecdysozoa</taxon>
        <taxon>Arthropoda</taxon>
        <taxon>Chelicerata</taxon>
        <taxon>Arachnida</taxon>
        <taxon>Acari</taxon>
        <taxon>Parasitiformes</taxon>
        <taxon>Ixodida</taxon>
        <taxon>Ixodoidea</taxon>
        <taxon>Ixodidae</taxon>
        <taxon>Rhipicephalinae</taxon>
        <taxon>Rhipicephalus</taxon>
        <taxon>Rhipicephalus</taxon>
    </lineage>
</organism>
<feature type="region of interest" description="Disordered" evidence="1">
    <location>
        <begin position="1"/>
        <end position="554"/>
    </location>
</feature>
<feature type="region of interest" description="Disordered" evidence="1">
    <location>
        <begin position="885"/>
        <end position="908"/>
    </location>
</feature>
<name>A0A9D4SX33_RHISA</name>
<feature type="compositionally biased region" description="Basic and acidic residues" evidence="1">
    <location>
        <begin position="428"/>
        <end position="440"/>
    </location>
</feature>
<evidence type="ECO:0000313" key="3">
    <source>
        <dbReference type="Proteomes" id="UP000821837"/>
    </source>
</evidence>
<feature type="compositionally biased region" description="Low complexity" evidence="1">
    <location>
        <begin position="697"/>
        <end position="711"/>
    </location>
</feature>
<feature type="compositionally biased region" description="Polar residues" evidence="1">
    <location>
        <begin position="752"/>
        <end position="767"/>
    </location>
</feature>
<dbReference type="EMBL" id="JABSTV010001250">
    <property type="protein sequence ID" value="KAH7956661.1"/>
    <property type="molecule type" value="Genomic_DNA"/>
</dbReference>
<feature type="compositionally biased region" description="Low complexity" evidence="1">
    <location>
        <begin position="638"/>
        <end position="651"/>
    </location>
</feature>